<accession>J3NMW6</accession>
<proteinExistence type="predicted"/>
<dbReference type="Proteomes" id="UP000006039">
    <property type="component" value="Unassembled WGS sequence"/>
</dbReference>
<reference evidence="1" key="2">
    <citation type="submission" date="2010-07" db="EMBL/GenBank/DDBJ databases">
        <authorList>
            <consortium name="The Broad Institute Genome Sequencing Platform"/>
            <consortium name="Broad Institute Genome Sequencing Center for Infectious Disease"/>
            <person name="Ma L.-J."/>
            <person name="Dead R."/>
            <person name="Young S."/>
            <person name="Zeng Q."/>
            <person name="Koehrsen M."/>
            <person name="Alvarado L."/>
            <person name="Berlin A."/>
            <person name="Chapman S.B."/>
            <person name="Chen Z."/>
            <person name="Freedman E."/>
            <person name="Gellesch M."/>
            <person name="Goldberg J."/>
            <person name="Griggs A."/>
            <person name="Gujja S."/>
            <person name="Heilman E.R."/>
            <person name="Heiman D."/>
            <person name="Hepburn T."/>
            <person name="Howarth C."/>
            <person name="Jen D."/>
            <person name="Larson L."/>
            <person name="Mehta T."/>
            <person name="Neiman D."/>
            <person name="Pearson M."/>
            <person name="Roberts A."/>
            <person name="Saif S."/>
            <person name="Shea T."/>
            <person name="Shenoy N."/>
            <person name="Sisk P."/>
            <person name="Stolte C."/>
            <person name="Sykes S."/>
            <person name="Walk T."/>
            <person name="White J."/>
            <person name="Yandava C."/>
            <person name="Haas B."/>
            <person name="Nusbaum C."/>
            <person name="Birren B."/>
        </authorList>
    </citation>
    <scope>NUCLEOTIDE SEQUENCE</scope>
    <source>
        <strain evidence="1">R3-111a-1</strain>
    </source>
</reference>
<reference evidence="2" key="4">
    <citation type="journal article" date="2015" name="G3 (Bethesda)">
        <title>Genome sequences of three phytopathogenic species of the Magnaporthaceae family of fungi.</title>
        <authorList>
            <person name="Okagaki L.H."/>
            <person name="Nunes C.C."/>
            <person name="Sailsbery J."/>
            <person name="Clay B."/>
            <person name="Brown D."/>
            <person name="John T."/>
            <person name="Oh Y."/>
            <person name="Young N."/>
            <person name="Fitzgerald M."/>
            <person name="Haas B.J."/>
            <person name="Zeng Q."/>
            <person name="Young S."/>
            <person name="Adiconis X."/>
            <person name="Fan L."/>
            <person name="Levin J.Z."/>
            <person name="Mitchell T.K."/>
            <person name="Okubara P.A."/>
            <person name="Farman M.L."/>
            <person name="Kohn L.M."/>
            <person name="Birren B."/>
            <person name="Ma L.-J."/>
            <person name="Dean R.A."/>
        </authorList>
    </citation>
    <scope>NUCLEOTIDE SEQUENCE</scope>
    <source>
        <strain evidence="2">R3-111a-1</strain>
    </source>
</reference>
<dbReference type="EMBL" id="GL385396">
    <property type="protein sequence ID" value="EJT77517.1"/>
    <property type="molecule type" value="Genomic_DNA"/>
</dbReference>
<sequence>MAVPPWRHVSWRHTTPPPPFGSRLLFCPPVTGGLGASASRHDCEAAGIYGESRMSSGKVLVRAVARTLPSHMYNPGICNSGFFVSLQPRNETHVVNIATASRKPSSGCRCRLTGRVKKKM</sequence>
<name>J3NMW6_GAET3</name>
<dbReference type="EnsemblFungi" id="EJT77517">
    <property type="protein sequence ID" value="EJT77517"/>
    <property type="gene ID" value="GGTG_02624"/>
</dbReference>
<organism evidence="1">
    <name type="scientific">Gaeumannomyces tritici (strain R3-111a-1)</name>
    <name type="common">Wheat and barley take-all root rot fungus</name>
    <name type="synonym">Gaeumannomyces graminis var. tritici</name>
    <dbReference type="NCBI Taxonomy" id="644352"/>
    <lineage>
        <taxon>Eukaryota</taxon>
        <taxon>Fungi</taxon>
        <taxon>Dikarya</taxon>
        <taxon>Ascomycota</taxon>
        <taxon>Pezizomycotina</taxon>
        <taxon>Sordariomycetes</taxon>
        <taxon>Sordariomycetidae</taxon>
        <taxon>Magnaporthales</taxon>
        <taxon>Magnaporthaceae</taxon>
        <taxon>Gaeumannomyces</taxon>
    </lineage>
</organism>
<reference evidence="1" key="3">
    <citation type="submission" date="2010-09" db="EMBL/GenBank/DDBJ databases">
        <title>Annotation of Gaeumannomyces graminis var. tritici R3-111a-1.</title>
        <authorList>
            <consortium name="The Broad Institute Genome Sequencing Platform"/>
            <person name="Ma L.-J."/>
            <person name="Dead R."/>
            <person name="Young S.K."/>
            <person name="Zeng Q."/>
            <person name="Gargeya S."/>
            <person name="Fitzgerald M."/>
            <person name="Haas B."/>
            <person name="Abouelleil A."/>
            <person name="Alvarado L."/>
            <person name="Arachchi H.M."/>
            <person name="Berlin A."/>
            <person name="Brown A."/>
            <person name="Chapman S.B."/>
            <person name="Chen Z."/>
            <person name="Dunbar C."/>
            <person name="Freedman E."/>
            <person name="Gearin G."/>
            <person name="Gellesch M."/>
            <person name="Goldberg J."/>
            <person name="Griggs A."/>
            <person name="Gujja S."/>
            <person name="Heiman D."/>
            <person name="Howarth C."/>
            <person name="Larson L."/>
            <person name="Lui A."/>
            <person name="MacDonald P.J.P."/>
            <person name="Mehta T."/>
            <person name="Montmayeur A."/>
            <person name="Murphy C."/>
            <person name="Neiman D."/>
            <person name="Pearson M."/>
            <person name="Priest M."/>
            <person name="Roberts A."/>
            <person name="Saif S."/>
            <person name="Shea T."/>
            <person name="Shenoy N."/>
            <person name="Sisk P."/>
            <person name="Stolte C."/>
            <person name="Sykes S."/>
            <person name="Yandava C."/>
            <person name="Wortman J."/>
            <person name="Nusbaum C."/>
            <person name="Birren B."/>
        </authorList>
    </citation>
    <scope>NUCLEOTIDE SEQUENCE</scope>
    <source>
        <strain evidence="1">R3-111a-1</strain>
    </source>
</reference>
<evidence type="ECO:0000313" key="2">
    <source>
        <dbReference type="EnsemblFungi" id="EJT77517"/>
    </source>
</evidence>
<evidence type="ECO:0000313" key="3">
    <source>
        <dbReference type="Proteomes" id="UP000006039"/>
    </source>
</evidence>
<dbReference type="VEuPathDB" id="FungiDB:GGTG_02624"/>
<keyword evidence="3" id="KW-1185">Reference proteome</keyword>
<reference evidence="2" key="5">
    <citation type="submission" date="2018-04" db="UniProtKB">
        <authorList>
            <consortium name="EnsemblFungi"/>
        </authorList>
    </citation>
    <scope>IDENTIFICATION</scope>
    <source>
        <strain evidence="2">R3-111a-1</strain>
    </source>
</reference>
<reference evidence="3" key="1">
    <citation type="submission" date="2010-07" db="EMBL/GenBank/DDBJ databases">
        <title>The genome sequence of Gaeumannomyces graminis var. tritici strain R3-111a-1.</title>
        <authorList>
            <consortium name="The Broad Institute Genome Sequencing Platform"/>
            <person name="Ma L.-J."/>
            <person name="Dead R."/>
            <person name="Young S."/>
            <person name="Zeng Q."/>
            <person name="Koehrsen M."/>
            <person name="Alvarado L."/>
            <person name="Berlin A."/>
            <person name="Chapman S.B."/>
            <person name="Chen Z."/>
            <person name="Freedman E."/>
            <person name="Gellesch M."/>
            <person name="Goldberg J."/>
            <person name="Griggs A."/>
            <person name="Gujja S."/>
            <person name="Heilman E.R."/>
            <person name="Heiman D."/>
            <person name="Hepburn T."/>
            <person name="Howarth C."/>
            <person name="Jen D."/>
            <person name="Larson L."/>
            <person name="Mehta T."/>
            <person name="Neiman D."/>
            <person name="Pearson M."/>
            <person name="Roberts A."/>
            <person name="Saif S."/>
            <person name="Shea T."/>
            <person name="Shenoy N."/>
            <person name="Sisk P."/>
            <person name="Stolte C."/>
            <person name="Sykes S."/>
            <person name="Walk T."/>
            <person name="White J."/>
            <person name="Yandava C."/>
            <person name="Haas B."/>
            <person name="Nusbaum C."/>
            <person name="Birren B."/>
        </authorList>
    </citation>
    <scope>NUCLEOTIDE SEQUENCE [LARGE SCALE GENOMIC DNA]</scope>
    <source>
        <strain evidence="3">R3-111a-1</strain>
    </source>
</reference>
<dbReference type="HOGENOM" id="CLU_2049843_0_0_1"/>
<evidence type="ECO:0000313" key="1">
    <source>
        <dbReference type="EMBL" id="EJT77517.1"/>
    </source>
</evidence>
<dbReference type="GeneID" id="20343082"/>
<gene>
    <name evidence="2" type="primary">20343082</name>
    <name evidence="1" type="ORF">GGTG_02624</name>
</gene>
<dbReference type="RefSeq" id="XP_009218662.1">
    <property type="nucleotide sequence ID" value="XM_009220398.1"/>
</dbReference>
<dbReference type="AlphaFoldDB" id="J3NMW6"/>
<protein>
    <submittedName>
        <fullName evidence="1 2">Uncharacterized protein</fullName>
    </submittedName>
</protein>